<name>A0A937CUD0_9BURK</name>
<keyword evidence="3" id="KW-1185">Reference proteome</keyword>
<accession>A0A937CUD0</accession>
<proteinExistence type="predicted"/>
<evidence type="ECO:0000313" key="2">
    <source>
        <dbReference type="EMBL" id="MBL0392568.1"/>
    </source>
</evidence>
<dbReference type="AlphaFoldDB" id="A0A937CUD0"/>
<reference evidence="2 3" key="1">
    <citation type="journal article" date="2017" name="Int. J. Syst. Evol. Microbiol.">
        <title>Ramlibacter monticola sp. nov., isolated from forest soil.</title>
        <authorList>
            <person name="Chaudhary D.K."/>
            <person name="Kim J."/>
        </authorList>
    </citation>
    <scope>NUCLEOTIDE SEQUENCE [LARGE SCALE GENOMIC DNA]</scope>
    <source>
        <strain evidence="2 3">KACC 19175</strain>
    </source>
</reference>
<evidence type="ECO:0000256" key="1">
    <source>
        <dbReference type="SAM" id="SignalP"/>
    </source>
</evidence>
<evidence type="ECO:0008006" key="4">
    <source>
        <dbReference type="Google" id="ProtNLM"/>
    </source>
</evidence>
<feature type="chain" id="PRO_5037300969" description="Phosphate starvation-inducible protein PsiF" evidence="1">
    <location>
        <begin position="22"/>
        <end position="60"/>
    </location>
</feature>
<dbReference type="Proteomes" id="UP000599109">
    <property type="component" value="Unassembled WGS sequence"/>
</dbReference>
<dbReference type="RefSeq" id="WP_201675187.1">
    <property type="nucleotide sequence ID" value="NZ_JAEQNE010000003.1"/>
</dbReference>
<dbReference type="EMBL" id="JAEQNE010000003">
    <property type="protein sequence ID" value="MBL0392568.1"/>
    <property type="molecule type" value="Genomic_DNA"/>
</dbReference>
<sequence length="60" mass="6294">MWKLLGIVAAVALAVPALHLAAPAPRAEASDTPKAAFIKKCVRDQTKRACTAPPEARAKT</sequence>
<gene>
    <name evidence="2" type="ORF">JJ685_15620</name>
</gene>
<comment type="caution">
    <text evidence="2">The sequence shown here is derived from an EMBL/GenBank/DDBJ whole genome shotgun (WGS) entry which is preliminary data.</text>
</comment>
<protein>
    <recommendedName>
        <fullName evidence="4">Phosphate starvation-inducible protein PsiF</fullName>
    </recommendedName>
</protein>
<feature type="signal peptide" evidence="1">
    <location>
        <begin position="1"/>
        <end position="21"/>
    </location>
</feature>
<keyword evidence="1" id="KW-0732">Signal</keyword>
<organism evidence="2 3">
    <name type="scientific">Ramlibacter monticola</name>
    <dbReference type="NCBI Taxonomy" id="1926872"/>
    <lineage>
        <taxon>Bacteria</taxon>
        <taxon>Pseudomonadati</taxon>
        <taxon>Pseudomonadota</taxon>
        <taxon>Betaproteobacteria</taxon>
        <taxon>Burkholderiales</taxon>
        <taxon>Comamonadaceae</taxon>
        <taxon>Ramlibacter</taxon>
    </lineage>
</organism>
<evidence type="ECO:0000313" key="3">
    <source>
        <dbReference type="Proteomes" id="UP000599109"/>
    </source>
</evidence>